<dbReference type="PANTHER" id="PTHR43205">
    <property type="entry name" value="PROSTAGLANDIN REDUCTASE"/>
    <property type="match status" value="1"/>
</dbReference>
<dbReference type="STRING" id="77586.A0A0D9XXX1"/>
<reference evidence="3 4" key="1">
    <citation type="submission" date="2012-08" db="EMBL/GenBank/DDBJ databases">
        <title>Oryza genome evolution.</title>
        <authorList>
            <person name="Wing R.A."/>
        </authorList>
    </citation>
    <scope>NUCLEOTIDE SEQUENCE</scope>
</reference>
<dbReference type="SUPFAM" id="SSF51735">
    <property type="entry name" value="NAD(P)-binding Rossmann-fold domains"/>
    <property type="match status" value="1"/>
</dbReference>
<accession>A0A0D9XXX1</accession>
<evidence type="ECO:0000313" key="3">
    <source>
        <dbReference type="EnsemblPlants" id="LPERR12G05660.1"/>
    </source>
</evidence>
<keyword evidence="4" id="KW-1185">Reference proteome</keyword>
<keyword evidence="1" id="KW-0560">Oxidoreductase</keyword>
<evidence type="ECO:0000313" key="4">
    <source>
        <dbReference type="Proteomes" id="UP000032180"/>
    </source>
</evidence>
<organism evidence="3 4">
    <name type="scientific">Leersia perrieri</name>
    <dbReference type="NCBI Taxonomy" id="77586"/>
    <lineage>
        <taxon>Eukaryota</taxon>
        <taxon>Viridiplantae</taxon>
        <taxon>Streptophyta</taxon>
        <taxon>Embryophyta</taxon>
        <taxon>Tracheophyta</taxon>
        <taxon>Spermatophyta</taxon>
        <taxon>Magnoliopsida</taxon>
        <taxon>Liliopsida</taxon>
        <taxon>Poales</taxon>
        <taxon>Poaceae</taxon>
        <taxon>BOP clade</taxon>
        <taxon>Oryzoideae</taxon>
        <taxon>Oryzeae</taxon>
        <taxon>Oryzinae</taxon>
        <taxon>Leersia</taxon>
    </lineage>
</organism>
<dbReference type="GO" id="GO:0032440">
    <property type="term" value="F:2-alkenal reductase [NAD(P)H] activity"/>
    <property type="evidence" value="ECO:0007669"/>
    <property type="project" value="TreeGrafter"/>
</dbReference>
<dbReference type="InterPro" id="IPR045010">
    <property type="entry name" value="MDR_fam"/>
</dbReference>
<dbReference type="AlphaFoldDB" id="A0A0D9XXX1"/>
<dbReference type="PANTHER" id="PTHR43205:SF75">
    <property type="entry name" value="OS12G0226400 PROTEIN"/>
    <property type="match status" value="1"/>
</dbReference>
<dbReference type="InterPro" id="IPR041694">
    <property type="entry name" value="ADH_N_2"/>
</dbReference>
<name>A0A0D9XXX1_9ORYZ</name>
<evidence type="ECO:0000259" key="2">
    <source>
        <dbReference type="Pfam" id="PF16884"/>
    </source>
</evidence>
<dbReference type="Pfam" id="PF16884">
    <property type="entry name" value="ADH_N_2"/>
    <property type="match status" value="1"/>
</dbReference>
<sequence length="142" mass="15089">MTGLPSEDDMEVVTVKAPTLVVSAGSSAVVVKNLYVSCDPYMRKRMARHEAPVVPDFCPSKGEYVFISAACGAVGQIVGQLAKMTGCYVVGSTGSDEKKEPDLDAALERSIPEGIDIYFENVGGAMLDAVLPNMRLSGRIVM</sequence>
<proteinExistence type="predicted"/>
<dbReference type="HOGENOM" id="CLU_1818603_0_0_1"/>
<dbReference type="Gene3D" id="3.90.180.10">
    <property type="entry name" value="Medium-chain alcohol dehydrogenases, catalytic domain"/>
    <property type="match status" value="1"/>
</dbReference>
<dbReference type="InterPro" id="IPR011032">
    <property type="entry name" value="GroES-like_sf"/>
</dbReference>
<dbReference type="eggNOG" id="KOG1196">
    <property type="taxonomic scope" value="Eukaryota"/>
</dbReference>
<reference evidence="4" key="2">
    <citation type="submission" date="2013-12" db="EMBL/GenBank/DDBJ databases">
        <authorList>
            <person name="Yu Y."/>
            <person name="Lee S."/>
            <person name="de Baynast K."/>
            <person name="Wissotski M."/>
            <person name="Liu L."/>
            <person name="Talag J."/>
            <person name="Goicoechea J."/>
            <person name="Angelova A."/>
            <person name="Jetty R."/>
            <person name="Kudrna D."/>
            <person name="Golser W."/>
            <person name="Rivera L."/>
            <person name="Zhang J."/>
            <person name="Wing R."/>
        </authorList>
    </citation>
    <scope>NUCLEOTIDE SEQUENCE</scope>
</reference>
<dbReference type="Proteomes" id="UP000032180">
    <property type="component" value="Chromosome 12"/>
</dbReference>
<dbReference type="Gramene" id="LPERR12G05660.1">
    <property type="protein sequence ID" value="LPERR12G05660.1"/>
    <property type="gene ID" value="LPERR12G05660"/>
</dbReference>
<dbReference type="SUPFAM" id="SSF50129">
    <property type="entry name" value="GroES-like"/>
    <property type="match status" value="1"/>
</dbReference>
<evidence type="ECO:0000256" key="1">
    <source>
        <dbReference type="ARBA" id="ARBA00023002"/>
    </source>
</evidence>
<reference evidence="3" key="3">
    <citation type="submission" date="2015-04" db="UniProtKB">
        <authorList>
            <consortium name="EnsemblPlants"/>
        </authorList>
    </citation>
    <scope>IDENTIFICATION</scope>
</reference>
<protein>
    <recommendedName>
        <fullName evidence="2">Oxidoreductase N-terminal domain-containing protein</fullName>
    </recommendedName>
</protein>
<dbReference type="EnsemblPlants" id="LPERR12G05660.1">
    <property type="protein sequence ID" value="LPERR12G05660.1"/>
    <property type="gene ID" value="LPERR12G05660"/>
</dbReference>
<dbReference type="InterPro" id="IPR036291">
    <property type="entry name" value="NAD(P)-bd_dom_sf"/>
</dbReference>
<dbReference type="Gene3D" id="3.40.50.720">
    <property type="entry name" value="NAD(P)-binding Rossmann-like Domain"/>
    <property type="match status" value="1"/>
</dbReference>
<feature type="domain" description="Oxidoreductase N-terminal" evidence="2">
    <location>
        <begin position="2"/>
        <end position="55"/>
    </location>
</feature>